<evidence type="ECO:0000256" key="1">
    <source>
        <dbReference type="ARBA" id="ARBA00007447"/>
    </source>
</evidence>
<feature type="active site" evidence="5">
    <location>
        <position position="102"/>
    </location>
</feature>
<reference evidence="8 9" key="1">
    <citation type="journal article" date="2023" name="Nat. Commun.">
        <title>Origin of minicircular mitochondrial genomes in red algae.</title>
        <authorList>
            <person name="Lee Y."/>
            <person name="Cho C.H."/>
            <person name="Lee Y.M."/>
            <person name="Park S.I."/>
            <person name="Yang J.H."/>
            <person name="West J.A."/>
            <person name="Bhattacharya D."/>
            <person name="Yoon H.S."/>
        </authorList>
    </citation>
    <scope>NUCLEOTIDE SEQUENCE [LARGE SCALE GENOMIC DNA]</scope>
    <source>
        <strain evidence="8 9">CCMP1338</strain>
        <tissue evidence="8">Whole cell</tissue>
    </source>
</reference>
<dbReference type="CDD" id="cd05471">
    <property type="entry name" value="pepsin_like"/>
    <property type="match status" value="1"/>
</dbReference>
<dbReference type="EMBL" id="JAMWBK010000001">
    <property type="protein sequence ID" value="KAJ8909039.1"/>
    <property type="molecule type" value="Genomic_DNA"/>
</dbReference>
<dbReference type="InterPro" id="IPR033121">
    <property type="entry name" value="PEPTIDASE_A1"/>
</dbReference>
<dbReference type="InterPro" id="IPR034164">
    <property type="entry name" value="Pepsin-like_dom"/>
</dbReference>
<dbReference type="AlphaFoldDB" id="A0AAV8V3R4"/>
<evidence type="ECO:0000313" key="9">
    <source>
        <dbReference type="Proteomes" id="UP001157974"/>
    </source>
</evidence>
<evidence type="ECO:0000256" key="6">
    <source>
        <dbReference type="SAM" id="SignalP"/>
    </source>
</evidence>
<feature type="domain" description="Peptidase A1" evidence="7">
    <location>
        <begin position="86"/>
        <end position="436"/>
    </location>
</feature>
<evidence type="ECO:0000256" key="4">
    <source>
        <dbReference type="ARBA" id="ARBA00022801"/>
    </source>
</evidence>
<proteinExistence type="inferred from homology"/>
<dbReference type="InterPro" id="IPR021109">
    <property type="entry name" value="Peptidase_aspartic_dom_sf"/>
</dbReference>
<evidence type="ECO:0000259" key="7">
    <source>
        <dbReference type="PROSITE" id="PS51767"/>
    </source>
</evidence>
<keyword evidence="9" id="KW-1185">Reference proteome</keyword>
<sequence>MKRWKIWALGLLVLSVVAIPLEEDSAPLKLRLVKKNVNRVLSRRLVEHEPKWRHVRRTERVGLDGTVRTDAAMVAIHGGITAVGMYYSYVIVGGQKVDLQIDTGSAMMALPQLDCSSCRKGDNRYNPSKSSTSSEVQCQDKKCSSSSYGGCTGNLCKFSLAYADSAYANGVLMCDTVDWGQAKGIDACFGAITKESANFERDQVDGILGIAGESLSCNPSCITPLFDAALEQKKIRKNMFTVCMDEKGGSLSLGAADESVFEDKDKIAYIPMEESSFYEIKLDSEKKGGQIKVGNVEIISTVHKVVVDTGTTLLSVPKSVFDKMKAVFLQSYCSVKGLCGDDSWFDSGLCETFDPAEEDDILDNQLPVITLRLKGGFIIELTPRDYLLSYEFGNEHYMCLGIMYLAGTSHEFLLGNTVNLKYSMIYDRENHRLGIGKRAASCTDVKE</sequence>
<gene>
    <name evidence="8" type="ORF">NDN08_005737</name>
</gene>
<evidence type="ECO:0000256" key="2">
    <source>
        <dbReference type="ARBA" id="ARBA00022670"/>
    </source>
</evidence>
<feature type="active site" evidence="5">
    <location>
        <position position="308"/>
    </location>
</feature>
<dbReference type="GO" id="GO:0004190">
    <property type="term" value="F:aspartic-type endopeptidase activity"/>
    <property type="evidence" value="ECO:0007669"/>
    <property type="project" value="InterPro"/>
</dbReference>
<evidence type="ECO:0000256" key="5">
    <source>
        <dbReference type="PIRSR" id="PIRSR601461-1"/>
    </source>
</evidence>
<name>A0AAV8V3R4_9RHOD</name>
<dbReference type="PROSITE" id="PS51767">
    <property type="entry name" value="PEPTIDASE_A1"/>
    <property type="match status" value="1"/>
</dbReference>
<comment type="similarity">
    <text evidence="1">Belongs to the peptidase A1 family.</text>
</comment>
<comment type="caution">
    <text evidence="8">The sequence shown here is derived from an EMBL/GenBank/DDBJ whole genome shotgun (WGS) entry which is preliminary data.</text>
</comment>
<dbReference type="InterPro" id="IPR001461">
    <property type="entry name" value="Aspartic_peptidase_A1"/>
</dbReference>
<dbReference type="PANTHER" id="PTHR13683">
    <property type="entry name" value="ASPARTYL PROTEASES"/>
    <property type="match status" value="1"/>
</dbReference>
<dbReference type="Proteomes" id="UP001157974">
    <property type="component" value="Unassembled WGS sequence"/>
</dbReference>
<dbReference type="PANTHER" id="PTHR13683:SF375">
    <property type="entry name" value="PEPTIDASE A1 DOMAIN-CONTAINING PROTEIN"/>
    <property type="match status" value="1"/>
</dbReference>
<dbReference type="Gene3D" id="2.40.70.10">
    <property type="entry name" value="Acid Proteases"/>
    <property type="match status" value="2"/>
</dbReference>
<keyword evidence="4" id="KW-0378">Hydrolase</keyword>
<keyword evidence="3 6" id="KW-0732">Signal</keyword>
<dbReference type="PRINTS" id="PR00792">
    <property type="entry name" value="PEPSIN"/>
</dbReference>
<protein>
    <recommendedName>
        <fullName evidence="7">Peptidase A1 domain-containing protein</fullName>
    </recommendedName>
</protein>
<dbReference type="SUPFAM" id="SSF50630">
    <property type="entry name" value="Acid proteases"/>
    <property type="match status" value="1"/>
</dbReference>
<dbReference type="Pfam" id="PF00026">
    <property type="entry name" value="Asp"/>
    <property type="match status" value="1"/>
</dbReference>
<organism evidence="8 9">
    <name type="scientific">Rhodosorus marinus</name>
    <dbReference type="NCBI Taxonomy" id="101924"/>
    <lineage>
        <taxon>Eukaryota</taxon>
        <taxon>Rhodophyta</taxon>
        <taxon>Stylonematophyceae</taxon>
        <taxon>Stylonematales</taxon>
        <taxon>Stylonemataceae</taxon>
        <taxon>Rhodosorus</taxon>
    </lineage>
</organism>
<evidence type="ECO:0000256" key="3">
    <source>
        <dbReference type="ARBA" id="ARBA00022729"/>
    </source>
</evidence>
<accession>A0AAV8V3R4</accession>
<evidence type="ECO:0000313" key="8">
    <source>
        <dbReference type="EMBL" id="KAJ8909039.1"/>
    </source>
</evidence>
<dbReference type="GO" id="GO:0006508">
    <property type="term" value="P:proteolysis"/>
    <property type="evidence" value="ECO:0007669"/>
    <property type="project" value="UniProtKB-KW"/>
</dbReference>
<feature type="chain" id="PRO_5043888637" description="Peptidase A1 domain-containing protein" evidence="6">
    <location>
        <begin position="19"/>
        <end position="447"/>
    </location>
</feature>
<feature type="signal peptide" evidence="6">
    <location>
        <begin position="1"/>
        <end position="18"/>
    </location>
</feature>
<keyword evidence="2" id="KW-0645">Protease</keyword>